<evidence type="ECO:0000313" key="2">
    <source>
        <dbReference type="EMBL" id="KAF2486410.1"/>
    </source>
</evidence>
<dbReference type="RefSeq" id="XP_033592979.1">
    <property type="nucleotide sequence ID" value="XM_033738695.1"/>
</dbReference>
<accession>A0A6A6Q1Z3</accession>
<feature type="compositionally biased region" description="Basic and acidic residues" evidence="1">
    <location>
        <begin position="16"/>
        <end position="74"/>
    </location>
</feature>
<evidence type="ECO:0000313" key="3">
    <source>
        <dbReference type="Proteomes" id="UP000799767"/>
    </source>
</evidence>
<proteinExistence type="predicted"/>
<dbReference type="AlphaFoldDB" id="A0A6A6Q1Z3"/>
<dbReference type="EMBL" id="MU001632">
    <property type="protein sequence ID" value="KAF2486410.1"/>
    <property type="molecule type" value="Genomic_DNA"/>
</dbReference>
<organism evidence="2 3">
    <name type="scientific">Neohortaea acidophila</name>
    <dbReference type="NCBI Taxonomy" id="245834"/>
    <lineage>
        <taxon>Eukaryota</taxon>
        <taxon>Fungi</taxon>
        <taxon>Dikarya</taxon>
        <taxon>Ascomycota</taxon>
        <taxon>Pezizomycotina</taxon>
        <taxon>Dothideomycetes</taxon>
        <taxon>Dothideomycetidae</taxon>
        <taxon>Mycosphaerellales</taxon>
        <taxon>Teratosphaeriaceae</taxon>
        <taxon>Neohortaea</taxon>
    </lineage>
</organism>
<dbReference type="OrthoDB" id="432685at2759"/>
<feature type="compositionally biased region" description="Polar residues" evidence="1">
    <location>
        <begin position="1"/>
        <end position="11"/>
    </location>
</feature>
<sequence>MRNQQDWPANTKQRQKQKEQESQQQEKKQQQKEDASGSTENPHDDGKDKTNDRVGRKDHDEDGADNRSEYDKLRSKYTPEQIALLRALRHEKEYRFNLETNDGTGHLGIKHVRTDTSLSEDDSPGILAELPRP</sequence>
<evidence type="ECO:0000256" key="1">
    <source>
        <dbReference type="SAM" id="MobiDB-lite"/>
    </source>
</evidence>
<reference evidence="2" key="1">
    <citation type="journal article" date="2020" name="Stud. Mycol.">
        <title>101 Dothideomycetes genomes: a test case for predicting lifestyles and emergence of pathogens.</title>
        <authorList>
            <person name="Haridas S."/>
            <person name="Albert R."/>
            <person name="Binder M."/>
            <person name="Bloem J."/>
            <person name="Labutti K."/>
            <person name="Salamov A."/>
            <person name="Andreopoulos B."/>
            <person name="Baker S."/>
            <person name="Barry K."/>
            <person name="Bills G."/>
            <person name="Bluhm B."/>
            <person name="Cannon C."/>
            <person name="Castanera R."/>
            <person name="Culley D."/>
            <person name="Daum C."/>
            <person name="Ezra D."/>
            <person name="Gonzalez J."/>
            <person name="Henrissat B."/>
            <person name="Kuo A."/>
            <person name="Liang C."/>
            <person name="Lipzen A."/>
            <person name="Lutzoni F."/>
            <person name="Magnuson J."/>
            <person name="Mondo S."/>
            <person name="Nolan M."/>
            <person name="Ohm R."/>
            <person name="Pangilinan J."/>
            <person name="Park H.-J."/>
            <person name="Ramirez L."/>
            <person name="Alfaro M."/>
            <person name="Sun H."/>
            <person name="Tritt A."/>
            <person name="Yoshinaga Y."/>
            <person name="Zwiers L.-H."/>
            <person name="Turgeon B."/>
            <person name="Goodwin S."/>
            <person name="Spatafora J."/>
            <person name="Crous P."/>
            <person name="Grigoriev I."/>
        </authorList>
    </citation>
    <scope>NUCLEOTIDE SEQUENCE</scope>
    <source>
        <strain evidence="2">CBS 113389</strain>
    </source>
</reference>
<keyword evidence="3" id="KW-1185">Reference proteome</keyword>
<feature type="region of interest" description="Disordered" evidence="1">
    <location>
        <begin position="99"/>
        <end position="133"/>
    </location>
</feature>
<dbReference type="GeneID" id="54479697"/>
<name>A0A6A6Q1Z3_9PEZI</name>
<dbReference type="Proteomes" id="UP000799767">
    <property type="component" value="Unassembled WGS sequence"/>
</dbReference>
<feature type="region of interest" description="Disordered" evidence="1">
    <location>
        <begin position="1"/>
        <end position="78"/>
    </location>
</feature>
<gene>
    <name evidence="2" type="ORF">BDY17DRAFT_78249</name>
</gene>
<protein>
    <submittedName>
        <fullName evidence="2">Uncharacterized protein</fullName>
    </submittedName>
</protein>